<protein>
    <submittedName>
        <fullName evidence="3">Uncharacterized protein isoform X1</fullName>
    </submittedName>
</protein>
<name>A0ABM3RNI1_SPIOL</name>
<evidence type="ECO:0000256" key="1">
    <source>
        <dbReference type="SAM" id="Coils"/>
    </source>
</evidence>
<dbReference type="GeneID" id="110778431"/>
<accession>A0ABM3RNI1</accession>
<reference evidence="3" key="2">
    <citation type="submission" date="2025-08" db="UniProtKB">
        <authorList>
            <consortium name="RefSeq"/>
        </authorList>
    </citation>
    <scope>IDENTIFICATION</scope>
    <source>
        <tissue evidence="3">Leaf</tissue>
    </source>
</reference>
<sequence>MAHTGGSKSFACYADDKTINGATPSRAMVFLDTHKERKIVPTPMDEKSKQAVELINGKLSKLPNGVEETNGKVAWEGDIYSQVMSIIVGPEKKGQVRGLGRCPKSLSSVSSNQERDYHDDHDICDERIQFLECELKRVQEKSAQLEKDNAESLTQMKEDVKLLKALLLGRRVLDVIFYKVG</sequence>
<proteinExistence type="predicted"/>
<gene>
    <name evidence="3" type="primary">LOC110778431</name>
</gene>
<keyword evidence="1" id="KW-0175">Coiled coil</keyword>
<reference evidence="2" key="1">
    <citation type="journal article" date="2021" name="Nat. Commun.">
        <title>Genomic analyses provide insights into spinach domestication and the genetic basis of agronomic traits.</title>
        <authorList>
            <person name="Cai X."/>
            <person name="Sun X."/>
            <person name="Xu C."/>
            <person name="Sun H."/>
            <person name="Wang X."/>
            <person name="Ge C."/>
            <person name="Zhang Z."/>
            <person name="Wang Q."/>
            <person name="Fei Z."/>
            <person name="Jiao C."/>
            <person name="Wang Q."/>
        </authorList>
    </citation>
    <scope>NUCLEOTIDE SEQUENCE [LARGE SCALE GENOMIC DNA]</scope>
    <source>
        <strain evidence="2">cv. Varoflay</strain>
    </source>
</reference>
<dbReference type="Pfam" id="PF03004">
    <property type="entry name" value="Transposase_24"/>
    <property type="match status" value="1"/>
</dbReference>
<keyword evidence="2" id="KW-1185">Reference proteome</keyword>
<dbReference type="RefSeq" id="XP_056697170.1">
    <property type="nucleotide sequence ID" value="XM_056841192.1"/>
</dbReference>
<dbReference type="Proteomes" id="UP000813463">
    <property type="component" value="Chromosome 3"/>
</dbReference>
<evidence type="ECO:0000313" key="2">
    <source>
        <dbReference type="Proteomes" id="UP000813463"/>
    </source>
</evidence>
<organism evidence="2 3">
    <name type="scientific">Spinacia oleracea</name>
    <name type="common">Spinach</name>
    <dbReference type="NCBI Taxonomy" id="3562"/>
    <lineage>
        <taxon>Eukaryota</taxon>
        <taxon>Viridiplantae</taxon>
        <taxon>Streptophyta</taxon>
        <taxon>Embryophyta</taxon>
        <taxon>Tracheophyta</taxon>
        <taxon>Spermatophyta</taxon>
        <taxon>Magnoliopsida</taxon>
        <taxon>eudicotyledons</taxon>
        <taxon>Gunneridae</taxon>
        <taxon>Pentapetalae</taxon>
        <taxon>Caryophyllales</taxon>
        <taxon>Chenopodiaceae</taxon>
        <taxon>Chenopodioideae</taxon>
        <taxon>Anserineae</taxon>
        <taxon>Spinacia</taxon>
    </lineage>
</organism>
<dbReference type="InterPro" id="IPR004252">
    <property type="entry name" value="Probable_transposase_24"/>
</dbReference>
<feature type="coiled-coil region" evidence="1">
    <location>
        <begin position="121"/>
        <end position="155"/>
    </location>
</feature>
<evidence type="ECO:0000313" key="3">
    <source>
        <dbReference type="RefSeq" id="XP_056697170.1"/>
    </source>
</evidence>